<dbReference type="RefSeq" id="WP_182386545.1">
    <property type="nucleotide sequence ID" value="NZ_CP059833.1"/>
</dbReference>
<keyword evidence="3" id="KW-1185">Reference proteome</keyword>
<dbReference type="Proteomes" id="UP000515570">
    <property type="component" value="Chromosome"/>
</dbReference>
<feature type="transmembrane region" description="Helical" evidence="1">
    <location>
        <begin position="372"/>
        <end position="392"/>
    </location>
</feature>
<feature type="transmembrane region" description="Helical" evidence="1">
    <location>
        <begin position="226"/>
        <end position="246"/>
    </location>
</feature>
<name>A0A7G5FGI3_9CORY</name>
<reference evidence="2 3" key="1">
    <citation type="submission" date="2020-07" db="EMBL/GenBank/DDBJ databases">
        <title>non toxigenic Corynebacterium sp. nov from a clinical source.</title>
        <authorList>
            <person name="Bernier A.-M."/>
            <person name="Bernard K."/>
        </authorList>
    </citation>
    <scope>NUCLEOTIDE SEQUENCE [LARGE SCALE GENOMIC DNA]</scope>
    <source>
        <strain evidence="3">NML 93-0612</strain>
    </source>
</reference>
<feature type="transmembrane region" description="Helical" evidence="1">
    <location>
        <begin position="169"/>
        <end position="190"/>
    </location>
</feature>
<dbReference type="Pfam" id="PF07690">
    <property type="entry name" value="MFS_1"/>
    <property type="match status" value="1"/>
</dbReference>
<protein>
    <submittedName>
        <fullName evidence="2">MFS transporter</fullName>
    </submittedName>
</protein>
<dbReference type="Gene3D" id="1.20.1250.20">
    <property type="entry name" value="MFS general substrate transporter like domains"/>
    <property type="match status" value="1"/>
</dbReference>
<feature type="transmembrane region" description="Helical" evidence="1">
    <location>
        <begin position="141"/>
        <end position="163"/>
    </location>
</feature>
<dbReference type="PANTHER" id="PTHR23526">
    <property type="entry name" value="INTEGRAL MEMBRANE TRANSPORT PROTEIN-RELATED"/>
    <property type="match status" value="1"/>
</dbReference>
<evidence type="ECO:0000256" key="1">
    <source>
        <dbReference type="SAM" id="Phobius"/>
    </source>
</evidence>
<feature type="transmembrane region" description="Helical" evidence="1">
    <location>
        <begin position="344"/>
        <end position="366"/>
    </location>
</feature>
<dbReference type="InterPro" id="IPR036259">
    <property type="entry name" value="MFS_trans_sf"/>
</dbReference>
<organism evidence="2 3">
    <name type="scientific">Corynebacterium hindlerae</name>
    <dbReference type="NCBI Taxonomy" id="699041"/>
    <lineage>
        <taxon>Bacteria</taxon>
        <taxon>Bacillati</taxon>
        <taxon>Actinomycetota</taxon>
        <taxon>Actinomycetes</taxon>
        <taxon>Mycobacteriales</taxon>
        <taxon>Corynebacteriaceae</taxon>
        <taxon>Corynebacterium</taxon>
    </lineage>
</organism>
<feature type="transmembrane region" description="Helical" evidence="1">
    <location>
        <begin position="76"/>
        <end position="97"/>
    </location>
</feature>
<proteinExistence type="predicted"/>
<dbReference type="GO" id="GO:0022857">
    <property type="term" value="F:transmembrane transporter activity"/>
    <property type="evidence" value="ECO:0007669"/>
    <property type="project" value="InterPro"/>
</dbReference>
<dbReference type="SUPFAM" id="SSF103473">
    <property type="entry name" value="MFS general substrate transporter"/>
    <property type="match status" value="1"/>
</dbReference>
<dbReference type="PANTHER" id="PTHR23526:SF2">
    <property type="entry name" value="MAJOR FACILITATOR SUPERFAMILY (MFS) PROFILE DOMAIN-CONTAINING PROTEIN"/>
    <property type="match status" value="1"/>
</dbReference>
<sequence>MDNECFNARRFVGANGLQSIGDQVVAAKTVLPYILHTAGAPTFFSAMLVPIRESGSMLPQAALTPWVVRHERRKMIWVWGSVIQGTAAAGIAVAALFTRGVLLGTLTVVLLGVLAGGRALCSIASKDVQGRTISKGSRGKVTGTATMAGGVSVVVIGAALLALGSTPPMFLLVSLIGASACAWLLAGVIFRSIKEPVPEIPERAPNNWLRDSLETLREDRSFRRFVVVRSLLLVSALSPTFLVMLAPSSLGAFLLASGVASIVGGRIAGVWSDRSSKDVMRFGAVSASVLLLGVLAADRWAGEAVNVWFIPLSFLMLHLIHTAVRVARKTYVVDMAKGEKRTRYVAIANSAMGVILLFAGVVSGGLSMLGPQAALLFLSALGVVGFVAARGLDDVSTGPRGA</sequence>
<evidence type="ECO:0000313" key="2">
    <source>
        <dbReference type="EMBL" id="QMV85724.1"/>
    </source>
</evidence>
<keyword evidence="1" id="KW-0812">Transmembrane</keyword>
<feature type="transmembrane region" description="Helical" evidence="1">
    <location>
        <begin position="307"/>
        <end position="324"/>
    </location>
</feature>
<accession>A0A7G5FGI3</accession>
<evidence type="ECO:0000313" key="3">
    <source>
        <dbReference type="Proteomes" id="UP000515570"/>
    </source>
</evidence>
<dbReference type="InterPro" id="IPR011701">
    <property type="entry name" value="MFS"/>
</dbReference>
<keyword evidence="1" id="KW-0472">Membrane</keyword>
<dbReference type="EMBL" id="CP059833">
    <property type="protein sequence ID" value="QMV85724.1"/>
    <property type="molecule type" value="Genomic_DNA"/>
</dbReference>
<feature type="transmembrane region" description="Helical" evidence="1">
    <location>
        <begin position="282"/>
        <end position="301"/>
    </location>
</feature>
<keyword evidence="1" id="KW-1133">Transmembrane helix</keyword>
<feature type="transmembrane region" description="Helical" evidence="1">
    <location>
        <begin position="103"/>
        <end position="121"/>
    </location>
</feature>
<dbReference type="InterPro" id="IPR052528">
    <property type="entry name" value="Sugar_transport-like"/>
</dbReference>
<dbReference type="AlphaFoldDB" id="A0A7G5FGI3"/>
<feature type="transmembrane region" description="Helical" evidence="1">
    <location>
        <begin position="252"/>
        <end position="270"/>
    </location>
</feature>
<gene>
    <name evidence="2" type="ORF">HW450_03040</name>
</gene>